<sequence>MPFLPFQSEVLVTGLEKSEVLQRLDLVTRNVNFLDYEARQKKGFEFNGIVHQDGFRLSLVIDKADSFLPLIQGKVEESGKGSILFLEYKLFPGSVFFLGFWTIVTLVLFFFFGLMAEKPLYALVSLALGISNYLFAWSHFKRKTKSSQEIFHRLLQ</sequence>
<dbReference type="STRING" id="1189612.A33Q_4093"/>
<gene>
    <name evidence="2" type="ORF">A33Q_4093</name>
</gene>
<evidence type="ECO:0000256" key="1">
    <source>
        <dbReference type="SAM" id="Phobius"/>
    </source>
</evidence>
<dbReference type="GO" id="GO:0004333">
    <property type="term" value="F:fumarate hydratase activity"/>
    <property type="evidence" value="ECO:0007669"/>
    <property type="project" value="UniProtKB-EC"/>
</dbReference>
<organism evidence="2 3">
    <name type="scientific">Indibacter alkaliphilus (strain CCUG 57479 / KCTC 22604 / LW1)</name>
    <dbReference type="NCBI Taxonomy" id="1189612"/>
    <lineage>
        <taxon>Bacteria</taxon>
        <taxon>Pseudomonadati</taxon>
        <taxon>Bacteroidota</taxon>
        <taxon>Cytophagia</taxon>
        <taxon>Cytophagales</taxon>
        <taxon>Cyclobacteriaceae</taxon>
    </lineage>
</organism>
<dbReference type="eggNOG" id="ENOG50338BQ">
    <property type="taxonomic scope" value="Bacteria"/>
</dbReference>
<dbReference type="Proteomes" id="UP000006073">
    <property type="component" value="Unassembled WGS sequence"/>
</dbReference>
<dbReference type="EC" id="4.2.1.2" evidence="2"/>
<dbReference type="AlphaFoldDB" id="S2D4M6"/>
<keyword evidence="1" id="KW-0472">Membrane</keyword>
<proteinExistence type="predicted"/>
<keyword evidence="2" id="KW-0456">Lyase</keyword>
<feature type="transmembrane region" description="Helical" evidence="1">
    <location>
        <begin position="120"/>
        <end position="140"/>
    </location>
</feature>
<keyword evidence="1" id="KW-1133">Transmembrane helix</keyword>
<name>S2D4M6_INDAL</name>
<feature type="transmembrane region" description="Helical" evidence="1">
    <location>
        <begin position="90"/>
        <end position="114"/>
    </location>
</feature>
<dbReference type="OrthoDB" id="980906at2"/>
<dbReference type="RefSeq" id="WP_009033154.1">
    <property type="nucleotide sequence ID" value="NZ_ALWO02000052.1"/>
</dbReference>
<protein>
    <submittedName>
        <fullName evidence="2">Fumarate hydratase</fullName>
        <ecNumber evidence="2">4.2.1.2</ecNumber>
    </submittedName>
</protein>
<keyword evidence="3" id="KW-1185">Reference proteome</keyword>
<comment type="caution">
    <text evidence="2">The sequence shown here is derived from an EMBL/GenBank/DDBJ whole genome shotgun (WGS) entry which is preliminary data.</text>
</comment>
<accession>S2D4M6</accession>
<evidence type="ECO:0000313" key="2">
    <source>
        <dbReference type="EMBL" id="EOZ92000.1"/>
    </source>
</evidence>
<reference evidence="2 3" key="1">
    <citation type="journal article" date="2013" name="Genome Announc.">
        <title>Draft Genome Sequence of Indibacter alkaliphilus Strain LW1T, Isolated from Lonar Lake, a Haloalkaline Lake in the Buldana District of Maharashtra, India.</title>
        <authorList>
            <person name="Singh A."/>
            <person name="Kumar Jangir P."/>
            <person name="Sharma R."/>
            <person name="Singh A."/>
            <person name="Kumar Pinnaka A."/>
            <person name="Shivaji S."/>
        </authorList>
    </citation>
    <scope>NUCLEOTIDE SEQUENCE [LARGE SCALE GENOMIC DNA]</scope>
    <source>
        <strain evidence="3">CCUG 57479 / KCTC 22604 / LW1</strain>
    </source>
</reference>
<evidence type="ECO:0000313" key="3">
    <source>
        <dbReference type="Proteomes" id="UP000006073"/>
    </source>
</evidence>
<keyword evidence="1" id="KW-0812">Transmembrane</keyword>
<dbReference type="EMBL" id="ALWO02000052">
    <property type="protein sequence ID" value="EOZ92000.1"/>
    <property type="molecule type" value="Genomic_DNA"/>
</dbReference>